<feature type="compositionally biased region" description="Basic and acidic residues" evidence="1">
    <location>
        <begin position="52"/>
        <end position="64"/>
    </location>
</feature>
<keyword evidence="3" id="KW-1185">Reference proteome</keyword>
<dbReference type="RefSeq" id="WP_263542360.1">
    <property type="nucleotide sequence ID" value="NZ_JAOVZO020000018.1"/>
</dbReference>
<organism evidence="2 3">
    <name type="scientific">Tahibacter soli</name>
    <dbReference type="NCBI Taxonomy" id="2983605"/>
    <lineage>
        <taxon>Bacteria</taxon>
        <taxon>Pseudomonadati</taxon>
        <taxon>Pseudomonadota</taxon>
        <taxon>Gammaproteobacteria</taxon>
        <taxon>Lysobacterales</taxon>
        <taxon>Rhodanobacteraceae</taxon>
        <taxon>Tahibacter</taxon>
    </lineage>
</organism>
<evidence type="ECO:0000256" key="1">
    <source>
        <dbReference type="SAM" id="MobiDB-lite"/>
    </source>
</evidence>
<dbReference type="EMBL" id="JAOVZO020000018">
    <property type="protein sequence ID" value="MDC8013667.1"/>
    <property type="molecule type" value="Genomic_DNA"/>
</dbReference>
<dbReference type="Proteomes" id="UP001139971">
    <property type="component" value="Unassembled WGS sequence"/>
</dbReference>
<dbReference type="PROSITE" id="PS51257">
    <property type="entry name" value="PROKAR_LIPOPROTEIN"/>
    <property type="match status" value="1"/>
</dbReference>
<accession>A0A9X3YL90</accession>
<dbReference type="AlphaFoldDB" id="A0A9X3YL90"/>
<name>A0A9X3YL90_9GAMM</name>
<feature type="region of interest" description="Disordered" evidence="1">
    <location>
        <begin position="44"/>
        <end position="64"/>
    </location>
</feature>
<reference evidence="2" key="1">
    <citation type="submission" date="2023-02" db="EMBL/GenBank/DDBJ databases">
        <title>Tahibacter soli sp. nov. isolated from soil.</title>
        <authorList>
            <person name="Baek J.H."/>
            <person name="Lee J.K."/>
            <person name="Choi D.G."/>
            <person name="Jeon C.O."/>
        </authorList>
    </citation>
    <scope>NUCLEOTIDE SEQUENCE</scope>
    <source>
        <strain evidence="2">BL</strain>
    </source>
</reference>
<protein>
    <recommendedName>
        <fullName evidence="4">Lipoprotein</fullName>
    </recommendedName>
</protein>
<evidence type="ECO:0000313" key="3">
    <source>
        <dbReference type="Proteomes" id="UP001139971"/>
    </source>
</evidence>
<evidence type="ECO:0000313" key="2">
    <source>
        <dbReference type="EMBL" id="MDC8013667.1"/>
    </source>
</evidence>
<comment type="caution">
    <text evidence="2">The sequence shown here is derived from an EMBL/GenBank/DDBJ whole genome shotgun (WGS) entry which is preliminary data.</text>
</comment>
<proteinExistence type="predicted"/>
<sequence>MRHLAIALAAAALAACGAAPPPPPPPQKTVIDAQLKALEKAKAVQDTVDQATQDRRKQVDDAGG</sequence>
<gene>
    <name evidence="2" type="ORF">OD750_014085</name>
</gene>
<evidence type="ECO:0008006" key="4">
    <source>
        <dbReference type="Google" id="ProtNLM"/>
    </source>
</evidence>